<keyword evidence="4 8" id="KW-0479">Metal-binding</keyword>
<dbReference type="InterPro" id="IPR016192">
    <property type="entry name" value="APOBEC/CMP_deaminase_Zn-bd"/>
</dbReference>
<dbReference type="Pfam" id="PF00383">
    <property type="entry name" value="dCMP_cyt_deam_1"/>
    <property type="match status" value="1"/>
</dbReference>
<evidence type="ECO:0000313" key="10">
    <source>
        <dbReference type="EMBL" id="QCI21560.1"/>
    </source>
</evidence>
<comment type="cofactor">
    <cofactor evidence="8">
        <name>Zn(2+)</name>
        <dbReference type="ChEBI" id="CHEBI:29105"/>
    </cofactor>
    <text evidence="8">Binds 1 zinc ion per subunit.</text>
</comment>
<accession>A0A4D6Y6J2</accession>
<keyword evidence="6 8" id="KW-0862">Zinc</keyword>
<dbReference type="PANTHER" id="PTHR11079:SF202">
    <property type="entry name" value="TRNA-SPECIFIC ADENOSINE DEAMINASE"/>
    <property type="match status" value="1"/>
</dbReference>
<dbReference type="HAMAP" id="MF_00972">
    <property type="entry name" value="tRNA_aden_deaminase"/>
    <property type="match status" value="1"/>
</dbReference>
<dbReference type="Proteomes" id="UP000298773">
    <property type="component" value="Chromosome"/>
</dbReference>
<keyword evidence="5 8" id="KW-0378">Hydrolase</keyword>
<evidence type="ECO:0000256" key="6">
    <source>
        <dbReference type="ARBA" id="ARBA00022833"/>
    </source>
</evidence>
<name>A0A4D6Y6J2_9GAMM</name>
<comment type="subunit">
    <text evidence="2 8">Homodimer.</text>
</comment>
<dbReference type="SUPFAM" id="SSF53927">
    <property type="entry name" value="Cytidine deaminase-like"/>
    <property type="match status" value="1"/>
</dbReference>
<dbReference type="InterPro" id="IPR016193">
    <property type="entry name" value="Cytidine_deaminase-like"/>
</dbReference>
<evidence type="ECO:0000256" key="4">
    <source>
        <dbReference type="ARBA" id="ARBA00022723"/>
    </source>
</evidence>
<dbReference type="GO" id="GO:0002100">
    <property type="term" value="P:tRNA wobble adenosine to inosine editing"/>
    <property type="evidence" value="ECO:0007669"/>
    <property type="project" value="UniProtKB-UniRule"/>
</dbReference>
<dbReference type="PROSITE" id="PS51747">
    <property type="entry name" value="CYT_DCMP_DEAMINASES_2"/>
    <property type="match status" value="1"/>
</dbReference>
<feature type="binding site" evidence="8">
    <location>
        <position position="55"/>
    </location>
    <ligand>
        <name>Zn(2+)</name>
        <dbReference type="ChEBI" id="CHEBI:29105"/>
        <note>catalytic</note>
    </ligand>
</feature>
<sequence length="168" mass="19606">MQYKKDKNWMKMALQCARYAEKIGEVPIGAVLILEENILGFGWNSSISQHDPTAHAEIMALRDAGKKIKNYRLINTTLYVTLQPCIMCFGAIIQSRIKRLVFGADCNKLDELNMMTHILHYSKNKYKLNIKKNIMHNECSNILINFFHKKRKYMHTIDAIFNRITILK</sequence>
<reference evidence="10 11" key="2">
    <citation type="submission" date="2019-05" db="EMBL/GenBank/DDBJ databases">
        <title>Genome evolution of the obligate endosymbiont Buchnera aphidicola.</title>
        <authorList>
            <person name="Moran N.A."/>
        </authorList>
    </citation>
    <scope>NUCLEOTIDE SEQUENCE [LARGE SCALE GENOMIC DNA]</scope>
    <source>
        <strain evidence="10 11">Hta</strain>
    </source>
</reference>
<dbReference type="Gene3D" id="3.40.140.10">
    <property type="entry name" value="Cytidine Deaminase, domain 2"/>
    <property type="match status" value="1"/>
</dbReference>
<feature type="binding site" evidence="8">
    <location>
        <position position="88"/>
    </location>
    <ligand>
        <name>Zn(2+)</name>
        <dbReference type="ChEBI" id="CHEBI:29105"/>
        <note>catalytic</note>
    </ligand>
</feature>
<gene>
    <name evidence="8 10" type="primary">tadA</name>
    <name evidence="10" type="ORF">D9V69_01270</name>
</gene>
<evidence type="ECO:0000259" key="9">
    <source>
        <dbReference type="PROSITE" id="PS51747"/>
    </source>
</evidence>
<comment type="similarity">
    <text evidence="1">Belongs to the cytidine and deoxycytidylate deaminase family. ADAT2 subfamily.</text>
</comment>
<evidence type="ECO:0000256" key="8">
    <source>
        <dbReference type="HAMAP-Rule" id="MF_00972"/>
    </source>
</evidence>
<reference evidence="10 11" key="1">
    <citation type="submission" date="2018-12" db="EMBL/GenBank/DDBJ databases">
        <authorList>
            <person name="Chong R.A."/>
        </authorList>
    </citation>
    <scope>NUCLEOTIDE SEQUENCE [LARGE SCALE GENOMIC DNA]</scope>
    <source>
        <strain evidence="10 11">Hta</strain>
    </source>
</reference>
<protein>
    <recommendedName>
        <fullName evidence="8">tRNA-specific adenosine deaminase</fullName>
        <ecNumber evidence="8">3.5.4.33</ecNumber>
    </recommendedName>
</protein>
<organism evidence="10 11">
    <name type="scientific">Buchnera aphidicola</name>
    <name type="common">Hyadaphis tataricae</name>
    <dbReference type="NCBI Taxonomy" id="1241859"/>
    <lineage>
        <taxon>Bacteria</taxon>
        <taxon>Pseudomonadati</taxon>
        <taxon>Pseudomonadota</taxon>
        <taxon>Gammaproteobacteria</taxon>
        <taxon>Enterobacterales</taxon>
        <taxon>Erwiniaceae</taxon>
        <taxon>Buchnera</taxon>
    </lineage>
</organism>
<comment type="catalytic activity">
    <reaction evidence="7 8">
        <text>adenosine(34) in tRNA + H2O + H(+) = inosine(34) in tRNA + NH4(+)</text>
        <dbReference type="Rhea" id="RHEA:43168"/>
        <dbReference type="Rhea" id="RHEA-COMP:10373"/>
        <dbReference type="Rhea" id="RHEA-COMP:10374"/>
        <dbReference type="ChEBI" id="CHEBI:15377"/>
        <dbReference type="ChEBI" id="CHEBI:15378"/>
        <dbReference type="ChEBI" id="CHEBI:28938"/>
        <dbReference type="ChEBI" id="CHEBI:74411"/>
        <dbReference type="ChEBI" id="CHEBI:82852"/>
        <dbReference type="EC" id="3.5.4.33"/>
    </reaction>
</comment>
<dbReference type="GO" id="GO:0052717">
    <property type="term" value="F:tRNA-specific adenosine-34 deaminase activity"/>
    <property type="evidence" value="ECO:0007669"/>
    <property type="project" value="UniProtKB-UniRule"/>
</dbReference>
<evidence type="ECO:0000256" key="1">
    <source>
        <dbReference type="ARBA" id="ARBA00010669"/>
    </source>
</evidence>
<dbReference type="OrthoDB" id="9802676at2"/>
<dbReference type="InterPro" id="IPR002125">
    <property type="entry name" value="CMP_dCMP_dom"/>
</dbReference>
<dbReference type="PANTHER" id="PTHR11079">
    <property type="entry name" value="CYTOSINE DEAMINASE FAMILY MEMBER"/>
    <property type="match status" value="1"/>
</dbReference>
<dbReference type="RefSeq" id="WP_158356530.1">
    <property type="nucleotide sequence ID" value="NZ_CP034873.1"/>
</dbReference>
<feature type="active site" description="Proton donor" evidence="8">
    <location>
        <position position="57"/>
    </location>
</feature>
<feature type="domain" description="CMP/dCMP-type deaminase" evidence="9">
    <location>
        <begin position="4"/>
        <end position="129"/>
    </location>
</feature>
<evidence type="ECO:0000256" key="5">
    <source>
        <dbReference type="ARBA" id="ARBA00022801"/>
    </source>
</evidence>
<dbReference type="GO" id="GO:0008270">
    <property type="term" value="F:zinc ion binding"/>
    <property type="evidence" value="ECO:0007669"/>
    <property type="project" value="UniProtKB-UniRule"/>
</dbReference>
<dbReference type="EC" id="3.5.4.33" evidence="8"/>
<dbReference type="NCBIfam" id="NF008113">
    <property type="entry name" value="PRK10860.1"/>
    <property type="match status" value="1"/>
</dbReference>
<evidence type="ECO:0000313" key="11">
    <source>
        <dbReference type="Proteomes" id="UP000298773"/>
    </source>
</evidence>
<dbReference type="CDD" id="cd01285">
    <property type="entry name" value="nucleoside_deaminase"/>
    <property type="match status" value="1"/>
</dbReference>
<dbReference type="EMBL" id="CP034873">
    <property type="protein sequence ID" value="QCI21560.1"/>
    <property type="molecule type" value="Genomic_DNA"/>
</dbReference>
<proteinExistence type="inferred from homology"/>
<dbReference type="AlphaFoldDB" id="A0A4D6Y6J2"/>
<evidence type="ECO:0000256" key="3">
    <source>
        <dbReference type="ARBA" id="ARBA00022694"/>
    </source>
</evidence>
<comment type="function">
    <text evidence="8">Catalyzes the deamination of adenosine to inosine at the wobble position 34 of tRNA(Arg2).</text>
</comment>
<dbReference type="InterPro" id="IPR028883">
    <property type="entry name" value="tRNA_aden_deaminase"/>
</dbReference>
<evidence type="ECO:0000256" key="2">
    <source>
        <dbReference type="ARBA" id="ARBA00011738"/>
    </source>
</evidence>
<feature type="binding site" evidence="8">
    <location>
        <position position="85"/>
    </location>
    <ligand>
        <name>Zn(2+)</name>
        <dbReference type="ChEBI" id="CHEBI:29105"/>
        <note>catalytic</note>
    </ligand>
</feature>
<evidence type="ECO:0000256" key="7">
    <source>
        <dbReference type="ARBA" id="ARBA00048045"/>
    </source>
</evidence>
<keyword evidence="3 8" id="KW-0819">tRNA processing</keyword>
<dbReference type="PROSITE" id="PS00903">
    <property type="entry name" value="CYT_DCMP_DEAMINASES_1"/>
    <property type="match status" value="1"/>
</dbReference>